<dbReference type="GeneID" id="28985111"/>
<keyword evidence="2" id="KW-1185">Reference proteome</keyword>
<dbReference type="RefSeq" id="XP_018275368.1">
    <property type="nucleotide sequence ID" value="XM_018424508.1"/>
</dbReference>
<dbReference type="AlphaFoldDB" id="A0A0J0XCT6"/>
<organism evidence="1 2">
    <name type="scientific">Cutaneotrichosporon oleaginosum</name>
    <dbReference type="NCBI Taxonomy" id="879819"/>
    <lineage>
        <taxon>Eukaryota</taxon>
        <taxon>Fungi</taxon>
        <taxon>Dikarya</taxon>
        <taxon>Basidiomycota</taxon>
        <taxon>Agaricomycotina</taxon>
        <taxon>Tremellomycetes</taxon>
        <taxon>Trichosporonales</taxon>
        <taxon>Trichosporonaceae</taxon>
        <taxon>Cutaneotrichosporon</taxon>
    </lineage>
</organism>
<proteinExistence type="predicted"/>
<protein>
    <recommendedName>
        <fullName evidence="3">RWD domain-containing protein</fullName>
    </recommendedName>
</protein>
<dbReference type="Proteomes" id="UP000053611">
    <property type="component" value="Unassembled WGS sequence"/>
</dbReference>
<evidence type="ECO:0008006" key="3">
    <source>
        <dbReference type="Google" id="ProtNLM"/>
    </source>
</evidence>
<name>A0A0J0XCT6_9TREE</name>
<dbReference type="EMBL" id="KQ087279">
    <property type="protein sequence ID" value="KLT38877.1"/>
    <property type="molecule type" value="Genomic_DNA"/>
</dbReference>
<accession>A0A0J0XCT6</accession>
<reference evidence="1 2" key="1">
    <citation type="submission" date="2015-03" db="EMBL/GenBank/DDBJ databases">
        <title>Genomics and transcriptomics of the oil-accumulating basidiomycete yeast T. oleaginosus allow insights into substrate utilization and the diverse evolutionary trajectories of mating systems in fungi.</title>
        <authorList>
            <consortium name="DOE Joint Genome Institute"/>
            <person name="Kourist R."/>
            <person name="Kracht O."/>
            <person name="Bracharz F."/>
            <person name="Lipzen A."/>
            <person name="Nolan M."/>
            <person name="Ohm R."/>
            <person name="Grigoriev I."/>
            <person name="Sun S."/>
            <person name="Heitman J."/>
            <person name="Bruck T."/>
            <person name="Nowrousian M."/>
        </authorList>
    </citation>
    <scope>NUCLEOTIDE SEQUENCE [LARGE SCALE GENOMIC DNA]</scope>
    <source>
        <strain evidence="1 2">IBC0246</strain>
    </source>
</reference>
<sequence length="91" mass="10198">MSCDLDVELELIASSLLPSEDLTDDPGFPRIISIVNNDSQRTLHIEVREDYPSQSAVTIELKGNDIGRDVARYHNSKIAEQQNANWVDGEE</sequence>
<evidence type="ECO:0000313" key="1">
    <source>
        <dbReference type="EMBL" id="KLT38877.1"/>
    </source>
</evidence>
<dbReference type="OrthoDB" id="432412at2759"/>
<evidence type="ECO:0000313" key="2">
    <source>
        <dbReference type="Proteomes" id="UP000053611"/>
    </source>
</evidence>
<gene>
    <name evidence="1" type="ORF">CC85DRAFT_289121</name>
</gene>
<dbReference type="STRING" id="879819.A0A0J0XCT6"/>